<sequence>MSAKAKLISYIGGLFTIIVTIISIVCFYNFRSSSSENYTEKLTNQSTLIAQVLELETKRIFHILDIVGDTLPIQDGRIIDEKKLLSTLKELPDKIDLLNAYVALPSGKTFSSNTNGFIPNFNAKQRQREWFIRGMKGDENIVTTPFKSIEGRSVIALANPIYRNGKVIGVLSANFSIDTVNAFVDKISENKQVFVSRTDGFIFSSKNKDEIGKNIFTIRPSYAPYKNKENSVHSYTHNGKEYYVTEITIDSLNWMVWSWDTWDNILQPSKHNLYLTIVLAIVLLSLSLGIVYWLVIQLMYKPIGGEPQQISDIVEQIAHGDLSHQLTTQKHATGIYRSVLHMVANLRHIITNINDSATNIDQVSQTLSSSAQYVNHSSQSQMNQLEQTSTAMNEMTVTVDEVAQNALNASSAAEEAAEKSQQGLDIVQEMNQNIRMLAQGMEQVVTTTAQLEKETIDIGGILDVINTISEQTNLLALNAAIEAARAGENGRGFAVVADEVRELAGRTRESTEQIQMVIERLQGETQKTVQLIASNTEGAKHAEEQSLHATNALETIRQSVAVIQDMNSQIATAAEQQTHVSAEINASIVEINDLAKATAETSDDNADKTHQLTGIAADLSQSVNAFRLS</sequence>
<organism evidence="13 14">
    <name type="scientific">Vibrio gazogenes DSM 21264 = NBRC 103151</name>
    <dbReference type="NCBI Taxonomy" id="1123492"/>
    <lineage>
        <taxon>Bacteria</taxon>
        <taxon>Pseudomonadati</taxon>
        <taxon>Pseudomonadota</taxon>
        <taxon>Gammaproteobacteria</taxon>
        <taxon>Vibrionales</taxon>
        <taxon>Vibrionaceae</taxon>
        <taxon>Vibrio</taxon>
    </lineage>
</organism>
<dbReference type="CDD" id="cd18773">
    <property type="entry name" value="PDC1_HK_sensor"/>
    <property type="match status" value="1"/>
</dbReference>
<keyword evidence="8 10" id="KW-0807">Transducer</keyword>
<keyword evidence="4" id="KW-0145">Chemotaxis</keyword>
<evidence type="ECO:0000256" key="2">
    <source>
        <dbReference type="ARBA" id="ARBA00004651"/>
    </source>
</evidence>
<dbReference type="PANTHER" id="PTHR32089:SF120">
    <property type="entry name" value="METHYL-ACCEPTING CHEMOTAXIS PROTEIN TLPQ"/>
    <property type="match status" value="1"/>
</dbReference>
<evidence type="ECO:0000256" key="5">
    <source>
        <dbReference type="ARBA" id="ARBA00022692"/>
    </source>
</evidence>
<name>A0A1M5HA59_VIBGA</name>
<keyword evidence="7 11" id="KW-0472">Membrane</keyword>
<dbReference type="PROSITE" id="PS50111">
    <property type="entry name" value="CHEMOTAXIS_TRANSDUC_2"/>
    <property type="match status" value="1"/>
</dbReference>
<dbReference type="AlphaFoldDB" id="A0A1M5HA59"/>
<dbReference type="SUPFAM" id="SSF103190">
    <property type="entry name" value="Sensory domain-like"/>
    <property type="match status" value="1"/>
</dbReference>
<dbReference type="GO" id="GO:0007165">
    <property type="term" value="P:signal transduction"/>
    <property type="evidence" value="ECO:0007669"/>
    <property type="project" value="UniProtKB-KW"/>
</dbReference>
<evidence type="ECO:0000313" key="13">
    <source>
        <dbReference type="EMBL" id="SHG12803.1"/>
    </source>
</evidence>
<dbReference type="Gene3D" id="3.30.450.20">
    <property type="entry name" value="PAS domain"/>
    <property type="match status" value="2"/>
</dbReference>
<dbReference type="GO" id="GO:0005886">
    <property type="term" value="C:plasma membrane"/>
    <property type="evidence" value="ECO:0007669"/>
    <property type="project" value="UniProtKB-SubCell"/>
</dbReference>
<keyword evidence="6 11" id="KW-1133">Transmembrane helix</keyword>
<accession>A0A1M5HA59</accession>
<dbReference type="Pfam" id="PF00015">
    <property type="entry name" value="MCPsignal"/>
    <property type="match status" value="1"/>
</dbReference>
<feature type="domain" description="Methyl-accepting transducer" evidence="12">
    <location>
        <begin position="356"/>
        <end position="592"/>
    </location>
</feature>
<keyword evidence="5 11" id="KW-0812">Transmembrane</keyword>
<dbReference type="FunFam" id="1.10.287.950:FF:000001">
    <property type="entry name" value="Methyl-accepting chemotaxis sensory transducer"/>
    <property type="match status" value="1"/>
</dbReference>
<dbReference type="InterPro" id="IPR029151">
    <property type="entry name" value="Sensor-like_sf"/>
</dbReference>
<dbReference type="EMBL" id="FQUH01000030">
    <property type="protein sequence ID" value="SHG12803.1"/>
    <property type="molecule type" value="Genomic_DNA"/>
</dbReference>
<dbReference type="RefSeq" id="WP_072963440.1">
    <property type="nucleotide sequence ID" value="NZ_FQUH01000030.1"/>
</dbReference>
<dbReference type="PANTHER" id="PTHR32089">
    <property type="entry name" value="METHYL-ACCEPTING CHEMOTAXIS PROTEIN MCPB"/>
    <property type="match status" value="1"/>
</dbReference>
<evidence type="ECO:0000313" key="14">
    <source>
        <dbReference type="Proteomes" id="UP000184159"/>
    </source>
</evidence>
<evidence type="ECO:0000256" key="9">
    <source>
        <dbReference type="ARBA" id="ARBA00029447"/>
    </source>
</evidence>
<dbReference type="GO" id="GO:0006935">
    <property type="term" value="P:chemotaxis"/>
    <property type="evidence" value="ECO:0007669"/>
    <property type="project" value="UniProtKB-KW"/>
</dbReference>
<dbReference type="SUPFAM" id="SSF58104">
    <property type="entry name" value="Methyl-accepting chemotaxis protein (MCP) signaling domain"/>
    <property type="match status" value="1"/>
</dbReference>
<keyword evidence="14" id="KW-1185">Reference proteome</keyword>
<evidence type="ECO:0000256" key="7">
    <source>
        <dbReference type="ARBA" id="ARBA00023136"/>
    </source>
</evidence>
<dbReference type="InterPro" id="IPR033479">
    <property type="entry name" value="dCache_1"/>
</dbReference>
<evidence type="ECO:0000256" key="4">
    <source>
        <dbReference type="ARBA" id="ARBA00022500"/>
    </source>
</evidence>
<dbReference type="Proteomes" id="UP000184159">
    <property type="component" value="Unassembled WGS sequence"/>
</dbReference>
<feature type="transmembrane region" description="Helical" evidence="11">
    <location>
        <begin position="7"/>
        <end position="30"/>
    </location>
</feature>
<evidence type="ECO:0000256" key="8">
    <source>
        <dbReference type="ARBA" id="ARBA00023224"/>
    </source>
</evidence>
<evidence type="ECO:0000259" key="12">
    <source>
        <dbReference type="PROSITE" id="PS50111"/>
    </source>
</evidence>
<protein>
    <submittedName>
        <fullName evidence="13">Methyl-accepting chemotaxis protein</fullName>
    </submittedName>
</protein>
<evidence type="ECO:0000256" key="6">
    <source>
        <dbReference type="ARBA" id="ARBA00022989"/>
    </source>
</evidence>
<evidence type="ECO:0000256" key="11">
    <source>
        <dbReference type="SAM" id="Phobius"/>
    </source>
</evidence>
<dbReference type="Gene3D" id="1.10.287.950">
    <property type="entry name" value="Methyl-accepting chemotaxis protein"/>
    <property type="match status" value="1"/>
</dbReference>
<keyword evidence="3" id="KW-1003">Cell membrane</keyword>
<evidence type="ECO:0000256" key="1">
    <source>
        <dbReference type="ARBA" id="ARBA00004533"/>
    </source>
</evidence>
<evidence type="ECO:0000256" key="3">
    <source>
        <dbReference type="ARBA" id="ARBA00022475"/>
    </source>
</evidence>
<dbReference type="InterPro" id="IPR004089">
    <property type="entry name" value="MCPsignal_dom"/>
</dbReference>
<proteinExistence type="inferred from homology"/>
<comment type="similarity">
    <text evidence="9">Belongs to the methyl-accepting chemotaxis (MCP) protein family.</text>
</comment>
<dbReference type="Pfam" id="PF02743">
    <property type="entry name" value="dCache_1"/>
    <property type="match status" value="1"/>
</dbReference>
<comment type="subcellular location">
    <subcellularLocation>
        <location evidence="1">Cell inner membrane</location>
    </subcellularLocation>
    <subcellularLocation>
        <location evidence="2">Cell membrane</location>
        <topology evidence="2">Multi-pass membrane protein</topology>
    </subcellularLocation>
</comment>
<feature type="transmembrane region" description="Helical" evidence="11">
    <location>
        <begin position="273"/>
        <end position="295"/>
    </location>
</feature>
<dbReference type="SMART" id="SM00283">
    <property type="entry name" value="MA"/>
    <property type="match status" value="1"/>
</dbReference>
<dbReference type="CDD" id="cd11386">
    <property type="entry name" value="MCP_signal"/>
    <property type="match status" value="1"/>
</dbReference>
<evidence type="ECO:0000256" key="10">
    <source>
        <dbReference type="PROSITE-ProRule" id="PRU00284"/>
    </source>
</evidence>
<reference evidence="14" key="1">
    <citation type="submission" date="2016-11" db="EMBL/GenBank/DDBJ databases">
        <authorList>
            <person name="Varghese N."/>
            <person name="Submissions S."/>
        </authorList>
    </citation>
    <scope>NUCLEOTIDE SEQUENCE [LARGE SCALE GENOMIC DNA]</scope>
    <source>
        <strain evidence="14">DSM 21264</strain>
    </source>
</reference>
<gene>
    <name evidence="13" type="ORF">SAMN02745781_04038</name>
</gene>